<dbReference type="PROSITE" id="PS51257">
    <property type="entry name" value="PROKAR_LIPOPROTEIN"/>
    <property type="match status" value="1"/>
</dbReference>
<evidence type="ECO:0000256" key="2">
    <source>
        <dbReference type="SAM" id="SignalP"/>
    </source>
</evidence>
<feature type="compositionally biased region" description="Basic and acidic residues" evidence="1">
    <location>
        <begin position="201"/>
        <end position="216"/>
    </location>
</feature>
<feature type="signal peptide" evidence="2">
    <location>
        <begin position="1"/>
        <end position="23"/>
    </location>
</feature>
<dbReference type="AlphaFoldDB" id="A0A292YBQ6"/>
<sequence length="243" mass="26447">MHRLPRFLSLAAVVFLLSSLTSCSPGGGGQAQAQQKPEYDQMKSMVLDVLHSKEGVDTLKDIAKEPSFKKTIIVTDQDVTSAIQKTLNEDKKQIQIMEAQMKDPKFAAAMVKASKKEHETLLKNLMKDPDYQSAMLTLMKSPEYQKMVLTVMQSPEYRQQVMKIMADSLQNPEFKLVFMDIVKEAIQSGAGVSKTQGGKEGGGKEGGGEGGKEEGGKQGGGKEGGGEGGQEGDSEQKEKKEEE</sequence>
<dbReference type="EMBL" id="BDUF01000002">
    <property type="protein sequence ID" value="GAX88402.1"/>
    <property type="molecule type" value="Genomic_DNA"/>
</dbReference>
<evidence type="ECO:0000259" key="3">
    <source>
        <dbReference type="Pfam" id="PF17898"/>
    </source>
</evidence>
<gene>
    <name evidence="4" type="ORF">EFBL_0011</name>
</gene>
<dbReference type="OrthoDB" id="2375836at2"/>
<evidence type="ECO:0000313" key="5">
    <source>
        <dbReference type="Proteomes" id="UP000217785"/>
    </source>
</evidence>
<dbReference type="Pfam" id="PF17898">
    <property type="entry name" value="GerD"/>
    <property type="match status" value="1"/>
</dbReference>
<feature type="region of interest" description="Disordered" evidence="1">
    <location>
        <begin position="191"/>
        <end position="243"/>
    </location>
</feature>
<feature type="compositionally biased region" description="Gly residues" evidence="1">
    <location>
        <begin position="217"/>
        <end position="231"/>
    </location>
</feature>
<protein>
    <recommendedName>
        <fullName evidence="3">Spore germination GerD central core domain-containing protein</fullName>
    </recommendedName>
</protein>
<name>A0A292YBQ6_9BACL</name>
<dbReference type="RefSeq" id="WP_096180070.1">
    <property type="nucleotide sequence ID" value="NZ_BDUF01000002.1"/>
</dbReference>
<feature type="chain" id="PRO_5038578415" description="Spore germination GerD central core domain-containing protein" evidence="2">
    <location>
        <begin position="24"/>
        <end position="243"/>
    </location>
</feature>
<comment type="caution">
    <text evidence="4">The sequence shown here is derived from an EMBL/GenBank/DDBJ whole genome shotgun (WGS) entry which is preliminary data.</text>
</comment>
<reference evidence="5" key="1">
    <citation type="submission" date="2017-07" db="EMBL/GenBank/DDBJ databases">
        <title>Draft genome sequence of Effusibacillus lacus strain skLN1.</title>
        <authorList>
            <person name="Watanabe M."/>
            <person name="Kojima H."/>
            <person name="Fukui M."/>
        </authorList>
    </citation>
    <scope>NUCLEOTIDE SEQUENCE [LARGE SCALE GENOMIC DNA]</scope>
    <source>
        <strain evidence="5">skLN1</strain>
    </source>
</reference>
<accession>A0A292YBQ6</accession>
<keyword evidence="5" id="KW-1185">Reference proteome</keyword>
<keyword evidence="2" id="KW-0732">Signal</keyword>
<dbReference type="NCBIfam" id="NF040801">
    <property type="entry name" value="spore_GerD"/>
    <property type="match status" value="1"/>
</dbReference>
<evidence type="ECO:0000256" key="1">
    <source>
        <dbReference type="SAM" id="MobiDB-lite"/>
    </source>
</evidence>
<feature type="domain" description="Spore germination GerD central core" evidence="3">
    <location>
        <begin position="73"/>
        <end position="185"/>
    </location>
</feature>
<feature type="compositionally biased region" description="Basic and acidic residues" evidence="1">
    <location>
        <begin position="234"/>
        <end position="243"/>
    </location>
</feature>
<dbReference type="Proteomes" id="UP000217785">
    <property type="component" value="Unassembled WGS sequence"/>
</dbReference>
<proteinExistence type="predicted"/>
<dbReference type="InterPro" id="IPR041262">
    <property type="entry name" value="GerD_central"/>
</dbReference>
<organism evidence="4 5">
    <name type="scientific">Effusibacillus lacus</name>
    <dbReference type="NCBI Taxonomy" id="1348429"/>
    <lineage>
        <taxon>Bacteria</taxon>
        <taxon>Bacillati</taxon>
        <taxon>Bacillota</taxon>
        <taxon>Bacilli</taxon>
        <taxon>Bacillales</taxon>
        <taxon>Alicyclobacillaceae</taxon>
        <taxon>Effusibacillus</taxon>
    </lineage>
</organism>
<evidence type="ECO:0000313" key="4">
    <source>
        <dbReference type="EMBL" id="GAX88402.1"/>
    </source>
</evidence>